<protein>
    <submittedName>
        <fullName evidence="1">Uncharacterized protein</fullName>
    </submittedName>
</protein>
<dbReference type="Proteomes" id="UP000287033">
    <property type="component" value="Unassembled WGS sequence"/>
</dbReference>
<dbReference type="EMBL" id="BEZZ01000364">
    <property type="protein sequence ID" value="GCC31467.1"/>
    <property type="molecule type" value="Genomic_DNA"/>
</dbReference>
<comment type="caution">
    <text evidence="1">The sequence shown here is derived from an EMBL/GenBank/DDBJ whole genome shotgun (WGS) entry which is preliminary data.</text>
</comment>
<organism evidence="1 2">
    <name type="scientific">Chiloscyllium punctatum</name>
    <name type="common">Brownbanded bambooshark</name>
    <name type="synonym">Hemiscyllium punctatum</name>
    <dbReference type="NCBI Taxonomy" id="137246"/>
    <lineage>
        <taxon>Eukaryota</taxon>
        <taxon>Metazoa</taxon>
        <taxon>Chordata</taxon>
        <taxon>Craniata</taxon>
        <taxon>Vertebrata</taxon>
        <taxon>Chondrichthyes</taxon>
        <taxon>Elasmobranchii</taxon>
        <taxon>Galeomorphii</taxon>
        <taxon>Galeoidea</taxon>
        <taxon>Orectolobiformes</taxon>
        <taxon>Hemiscylliidae</taxon>
        <taxon>Chiloscyllium</taxon>
    </lineage>
</organism>
<name>A0A401SM42_CHIPU</name>
<evidence type="ECO:0000313" key="2">
    <source>
        <dbReference type="Proteomes" id="UP000287033"/>
    </source>
</evidence>
<proteinExistence type="predicted"/>
<gene>
    <name evidence="1" type="ORF">chiPu_0009925</name>
</gene>
<keyword evidence="2" id="KW-1185">Reference proteome</keyword>
<sequence>MIESANLNVASDCVPSSLVLILLLRFRSSSENGFPLCKSANGGNINPVRSEVDHVSGGVRYPIPITATSVRREERLTGNSRR</sequence>
<accession>A0A401SM42</accession>
<dbReference type="AlphaFoldDB" id="A0A401SM42"/>
<reference evidence="1 2" key="1">
    <citation type="journal article" date="2018" name="Nat. Ecol. Evol.">
        <title>Shark genomes provide insights into elasmobranch evolution and the origin of vertebrates.</title>
        <authorList>
            <person name="Hara Y"/>
            <person name="Yamaguchi K"/>
            <person name="Onimaru K"/>
            <person name="Kadota M"/>
            <person name="Koyanagi M"/>
            <person name="Keeley SD"/>
            <person name="Tatsumi K"/>
            <person name="Tanaka K"/>
            <person name="Motone F"/>
            <person name="Kageyama Y"/>
            <person name="Nozu R"/>
            <person name="Adachi N"/>
            <person name="Nishimura O"/>
            <person name="Nakagawa R"/>
            <person name="Tanegashima C"/>
            <person name="Kiyatake I"/>
            <person name="Matsumoto R"/>
            <person name="Murakumo K"/>
            <person name="Nishida K"/>
            <person name="Terakita A"/>
            <person name="Kuratani S"/>
            <person name="Sato K"/>
            <person name="Hyodo S Kuraku.S."/>
        </authorList>
    </citation>
    <scope>NUCLEOTIDE SEQUENCE [LARGE SCALE GENOMIC DNA]</scope>
</reference>
<evidence type="ECO:0000313" key="1">
    <source>
        <dbReference type="EMBL" id="GCC31467.1"/>
    </source>
</evidence>